<dbReference type="Proteomes" id="UP000185487">
    <property type="component" value="Chromosome"/>
</dbReference>
<dbReference type="Proteomes" id="UP000199140">
    <property type="component" value="Unassembled WGS sequence"/>
</dbReference>
<dbReference type="SUPFAM" id="SSF52833">
    <property type="entry name" value="Thioredoxin-like"/>
    <property type="match status" value="1"/>
</dbReference>
<dbReference type="InterPro" id="IPR036249">
    <property type="entry name" value="Thioredoxin-like_sf"/>
</dbReference>
<dbReference type="PANTHER" id="PTHR36417:SF2">
    <property type="entry name" value="SELENOPROTEIN DOMAIN PROTEIN (AFU_ORTHOLOGUE AFUA_1G05220)"/>
    <property type="match status" value="1"/>
</dbReference>
<dbReference type="AlphaFoldDB" id="A0AAE8HQF7"/>
<evidence type="ECO:0000313" key="4">
    <source>
        <dbReference type="Proteomes" id="UP000185487"/>
    </source>
</evidence>
<accession>A0AAE8HQF7</accession>
<dbReference type="EMBL" id="CP015367">
    <property type="protein sequence ID" value="APT31566.1"/>
    <property type="molecule type" value="Genomic_DNA"/>
</dbReference>
<sequence length="100" mass="11137">MTAACATGPDRPRVAITYCTQCNWLLRAAWMAQELLSTFRDDLGEVALVPASGGLFRITLGDALLWERVRDGGFPDVKTLKQRVRDHLDPARDLGHIDRS</sequence>
<dbReference type="PANTHER" id="PTHR36417">
    <property type="entry name" value="SELENOPROTEIN DOMAIN PROTEIN (AFU_ORTHOLOGUE AFUA_1G05220)"/>
    <property type="match status" value="1"/>
</dbReference>
<reference evidence="3 5" key="2">
    <citation type="submission" date="2016-10" db="EMBL/GenBank/DDBJ databases">
        <authorList>
            <person name="Varghese N."/>
            <person name="Submissions S."/>
        </authorList>
    </citation>
    <scope>NUCLEOTIDE SEQUENCE [LARGE SCALE GENOMIC DNA]</scope>
    <source>
        <strain evidence="3 5">CBMB27</strain>
    </source>
</reference>
<organism evidence="3 5">
    <name type="scientific">Methylobacterium phyllosphaerae</name>
    <dbReference type="NCBI Taxonomy" id="418223"/>
    <lineage>
        <taxon>Bacteria</taxon>
        <taxon>Pseudomonadati</taxon>
        <taxon>Pseudomonadota</taxon>
        <taxon>Alphaproteobacteria</taxon>
        <taxon>Hyphomicrobiales</taxon>
        <taxon>Methylobacteriaceae</taxon>
        <taxon>Methylobacterium</taxon>
    </lineage>
</organism>
<dbReference type="InterPro" id="IPR011893">
    <property type="entry name" value="Selenoprotein_Rdx-typ"/>
</dbReference>
<keyword evidence="1" id="KW-0676">Redox-active center</keyword>
<dbReference type="KEGG" id="mphy:MCBMB27_02275"/>
<reference evidence="2 4" key="1">
    <citation type="submission" date="2016-04" db="EMBL/GenBank/DDBJ databases">
        <title>Complete genome sequencing and analysis of CBMB27, Methylobacterium phyllosphaerae isolated from leaf tissues of rice (Oryza sativa L.).</title>
        <authorList>
            <person name="Lee Y."/>
            <person name="Hwangbo K."/>
            <person name="Chung H."/>
            <person name="Yoo J."/>
            <person name="Kim K.Y."/>
            <person name="Sa T.M."/>
            <person name="Um Y."/>
            <person name="Madhaiyan M."/>
        </authorList>
    </citation>
    <scope>NUCLEOTIDE SEQUENCE [LARGE SCALE GENOMIC DNA]</scope>
    <source>
        <strain evidence="2 4">CBMB27</strain>
    </source>
</reference>
<evidence type="ECO:0000313" key="2">
    <source>
        <dbReference type="EMBL" id="APT31566.1"/>
    </source>
</evidence>
<dbReference type="EMBL" id="FOPK01000006">
    <property type="protein sequence ID" value="SFG68521.1"/>
    <property type="molecule type" value="Genomic_DNA"/>
</dbReference>
<proteinExistence type="predicted"/>
<name>A0AAE8HQF7_9HYPH</name>
<evidence type="ECO:0000313" key="3">
    <source>
        <dbReference type="EMBL" id="SFG68521.1"/>
    </source>
</evidence>
<protein>
    <submittedName>
        <fullName evidence="3">Selenoprotein W-related protein</fullName>
    </submittedName>
</protein>
<keyword evidence="4" id="KW-1185">Reference proteome</keyword>
<dbReference type="NCBIfam" id="TIGR02174">
    <property type="entry name" value="CXXU_selWTH"/>
    <property type="match status" value="1"/>
</dbReference>
<gene>
    <name evidence="2" type="ORF">MCBMB27_02275</name>
    <name evidence="3" type="ORF">SAMN05192567_106224</name>
</gene>
<evidence type="ECO:0000313" key="5">
    <source>
        <dbReference type="Proteomes" id="UP000199140"/>
    </source>
</evidence>
<dbReference type="Pfam" id="PF10262">
    <property type="entry name" value="Rdx"/>
    <property type="match status" value="1"/>
</dbReference>
<evidence type="ECO:0000256" key="1">
    <source>
        <dbReference type="ARBA" id="ARBA00023284"/>
    </source>
</evidence>
<dbReference type="Gene3D" id="3.40.30.10">
    <property type="entry name" value="Glutaredoxin"/>
    <property type="match status" value="1"/>
</dbReference>